<proteinExistence type="predicted"/>
<name>A0AAV4NUF7_CAEEX</name>
<feature type="region of interest" description="Disordered" evidence="1">
    <location>
        <begin position="1"/>
        <end position="37"/>
    </location>
</feature>
<keyword evidence="3" id="KW-1185">Reference proteome</keyword>
<dbReference type="Proteomes" id="UP001054945">
    <property type="component" value="Unassembled WGS sequence"/>
</dbReference>
<accession>A0AAV4NUF7</accession>
<gene>
    <name evidence="2" type="ORF">CEXT_552341</name>
</gene>
<sequence>MSEVKEIAEQGPQKTNLPIVRSGHSEGSGPRQQSSKTRLVRCPLFDKEDVSNCSNHFFAEFAGSGDVFKWFRVVECIMDEVADSSADFEISSNFLKINSINLPIQVRNFVDLTDHIYLNV</sequence>
<evidence type="ECO:0000313" key="2">
    <source>
        <dbReference type="EMBL" id="GIX87591.1"/>
    </source>
</evidence>
<comment type="caution">
    <text evidence="2">The sequence shown here is derived from an EMBL/GenBank/DDBJ whole genome shotgun (WGS) entry which is preliminary data.</text>
</comment>
<evidence type="ECO:0000256" key="1">
    <source>
        <dbReference type="SAM" id="MobiDB-lite"/>
    </source>
</evidence>
<dbReference type="AlphaFoldDB" id="A0AAV4NUF7"/>
<organism evidence="2 3">
    <name type="scientific">Caerostris extrusa</name>
    <name type="common">Bark spider</name>
    <name type="synonym">Caerostris bankana</name>
    <dbReference type="NCBI Taxonomy" id="172846"/>
    <lineage>
        <taxon>Eukaryota</taxon>
        <taxon>Metazoa</taxon>
        <taxon>Ecdysozoa</taxon>
        <taxon>Arthropoda</taxon>
        <taxon>Chelicerata</taxon>
        <taxon>Arachnida</taxon>
        <taxon>Araneae</taxon>
        <taxon>Araneomorphae</taxon>
        <taxon>Entelegynae</taxon>
        <taxon>Araneoidea</taxon>
        <taxon>Araneidae</taxon>
        <taxon>Caerostris</taxon>
    </lineage>
</organism>
<evidence type="ECO:0000313" key="3">
    <source>
        <dbReference type="Proteomes" id="UP001054945"/>
    </source>
</evidence>
<dbReference type="EMBL" id="BPLR01021249">
    <property type="protein sequence ID" value="GIX87591.1"/>
    <property type="molecule type" value="Genomic_DNA"/>
</dbReference>
<protein>
    <submittedName>
        <fullName evidence="2">Uncharacterized protein</fullName>
    </submittedName>
</protein>
<reference evidence="2 3" key="1">
    <citation type="submission" date="2021-06" db="EMBL/GenBank/DDBJ databases">
        <title>Caerostris extrusa draft genome.</title>
        <authorList>
            <person name="Kono N."/>
            <person name="Arakawa K."/>
        </authorList>
    </citation>
    <scope>NUCLEOTIDE SEQUENCE [LARGE SCALE GENOMIC DNA]</scope>
</reference>